<reference evidence="1 2" key="1">
    <citation type="submission" date="2024-02" db="EMBL/GenBank/DDBJ databases">
        <title>A draft genome for the cacao thread blight pathogen Marasmius crinis-equi.</title>
        <authorList>
            <person name="Cohen S.P."/>
            <person name="Baruah I.K."/>
            <person name="Amoako-Attah I."/>
            <person name="Bukari Y."/>
            <person name="Meinhardt L.W."/>
            <person name="Bailey B.A."/>
        </authorList>
    </citation>
    <scope>NUCLEOTIDE SEQUENCE [LARGE SCALE GENOMIC DNA]</scope>
    <source>
        <strain evidence="1 2">GH-76</strain>
    </source>
</reference>
<evidence type="ECO:0000313" key="2">
    <source>
        <dbReference type="Proteomes" id="UP001465976"/>
    </source>
</evidence>
<keyword evidence="2" id="KW-1185">Reference proteome</keyword>
<dbReference type="EMBL" id="JBAHYK010002902">
    <property type="protein sequence ID" value="KAL0564248.1"/>
    <property type="molecule type" value="Genomic_DNA"/>
</dbReference>
<organism evidence="1 2">
    <name type="scientific">Marasmius crinis-equi</name>
    <dbReference type="NCBI Taxonomy" id="585013"/>
    <lineage>
        <taxon>Eukaryota</taxon>
        <taxon>Fungi</taxon>
        <taxon>Dikarya</taxon>
        <taxon>Basidiomycota</taxon>
        <taxon>Agaricomycotina</taxon>
        <taxon>Agaricomycetes</taxon>
        <taxon>Agaricomycetidae</taxon>
        <taxon>Agaricales</taxon>
        <taxon>Marasmiineae</taxon>
        <taxon>Marasmiaceae</taxon>
        <taxon>Marasmius</taxon>
    </lineage>
</organism>
<accession>A0ABR3EMY7</accession>
<name>A0ABR3EMY7_9AGAR</name>
<gene>
    <name evidence="1" type="ORF">V5O48_017803</name>
</gene>
<comment type="caution">
    <text evidence="1">The sequence shown here is derived from an EMBL/GenBank/DDBJ whole genome shotgun (WGS) entry which is preliminary data.</text>
</comment>
<proteinExistence type="predicted"/>
<protein>
    <submittedName>
        <fullName evidence="1">Uncharacterized protein</fullName>
    </submittedName>
</protein>
<sequence length="335" mass="38607">MDRLLKTLPKKHSAFKEFAHQFSETIFVQDAVDVKAVKAVIEKKGLSWDYIVYSKKPWLNQHVRRYIPPPERLEADLRKLFNSFRNIICSTDWKSNRERFFSKDSVTAAESLLESVKRGFLSDPPSIALYYIIGWDRNKLPLYCTICGTNSIEGGVHMLIRRVFGLLKASPELAVLLLSNWILRRNQRIGHFNRTGKKQKNHYDIRLLDEIVELATTLDTAPSFRPPPMLATRIATSESFFIIPIPNQLAKEYNITTLPTRCIEGLPHHRDTPTHTLTRLSTRVTSPYRYLQLTQKSIYPVIPVHTHAEYVEFKNLIKLDSIRANCAKPPPPSQA</sequence>
<evidence type="ECO:0000313" key="1">
    <source>
        <dbReference type="EMBL" id="KAL0564248.1"/>
    </source>
</evidence>
<dbReference type="Proteomes" id="UP001465976">
    <property type="component" value="Unassembled WGS sequence"/>
</dbReference>